<organism evidence="2 3">
    <name type="scientific">Planktothrix agardhii CCAP 1459/11A</name>
    <dbReference type="NCBI Taxonomy" id="282420"/>
    <lineage>
        <taxon>Bacteria</taxon>
        <taxon>Bacillati</taxon>
        <taxon>Cyanobacteriota</taxon>
        <taxon>Cyanophyceae</taxon>
        <taxon>Oscillatoriophycideae</taxon>
        <taxon>Oscillatoriales</taxon>
        <taxon>Microcoleaceae</taxon>
        <taxon>Planktothrix</taxon>
    </lineage>
</organism>
<sequence>MDTQNYRIMKMTFFTQKNLLSQAKIVWKTLVILILAVLLFVPKPALALDYNGTIKSYVSNVKVELDSVLTAIKKLPNLSYETGKTTLSEIESQLQKLQTEAGKNAADFQKLRDEGEKEYKNVLNEINKLYASQQAMEKEVQRNEAEYQKKQSELERIERAAKKLGSQVDNQFIQGADNFRKYLETNKSNLLLIRSRLNALKDSRAKLENDNQKLSDGIVLTNKISQLSDHLKKRINLATQKAGNVKGYGEELKSFSDPDILGEISEFNEMVANLTTNL</sequence>
<dbReference type="EMBL" id="BJCD01000041">
    <property type="protein sequence ID" value="GDZ94167.1"/>
    <property type="molecule type" value="Genomic_DNA"/>
</dbReference>
<dbReference type="AlphaFoldDB" id="A0A4P5ZZN8"/>
<accession>A0A4P5ZZN8</accession>
<gene>
    <name evidence="2" type="primary">smc_3</name>
    <name evidence="2" type="ORF">PA905_21200</name>
</gene>
<evidence type="ECO:0000256" key="1">
    <source>
        <dbReference type="SAM" id="Coils"/>
    </source>
</evidence>
<dbReference type="Proteomes" id="UP000299794">
    <property type="component" value="Unassembled WGS sequence"/>
</dbReference>
<proteinExistence type="predicted"/>
<evidence type="ECO:0000313" key="2">
    <source>
        <dbReference type="EMBL" id="GDZ94167.1"/>
    </source>
</evidence>
<reference evidence="3" key="1">
    <citation type="submission" date="2019-02" db="EMBL/GenBank/DDBJ databases">
        <title>Draft genome sequence of Planktothrix agardhii NIES-905.</title>
        <authorList>
            <person name="Yamaguchi H."/>
            <person name="Suzuki S."/>
            <person name="Kawachi M."/>
        </authorList>
    </citation>
    <scope>NUCLEOTIDE SEQUENCE [LARGE SCALE GENOMIC DNA]</scope>
    <source>
        <strain evidence="3">CCAP 1459/11A</strain>
    </source>
</reference>
<feature type="coiled-coil region" evidence="1">
    <location>
        <begin position="80"/>
        <end position="217"/>
    </location>
</feature>
<protein>
    <submittedName>
        <fullName evidence="2">Chromosome partition protein Smc</fullName>
    </submittedName>
</protein>
<name>A0A4P5ZZN8_PLAAG</name>
<evidence type="ECO:0000313" key="3">
    <source>
        <dbReference type="Proteomes" id="UP000299794"/>
    </source>
</evidence>
<keyword evidence="1" id="KW-0175">Coiled coil</keyword>
<comment type="caution">
    <text evidence="2">The sequence shown here is derived from an EMBL/GenBank/DDBJ whole genome shotgun (WGS) entry which is preliminary data.</text>
</comment>
<dbReference type="RefSeq" id="WP_141294338.1">
    <property type="nucleotide sequence ID" value="NZ_BJCD01000041.1"/>
</dbReference>